<dbReference type="Pfam" id="PF00487">
    <property type="entry name" value="FA_desaturase"/>
    <property type="match status" value="1"/>
</dbReference>
<dbReference type="InterPro" id="IPR005804">
    <property type="entry name" value="FA_desaturase_dom"/>
</dbReference>
<sequence length="316" mass="36856">MKKHEFSKEIKAQVRKLYIYDNHHGATAVAVNFFYVCLAIYLSQTFIWTYPLSIIIIGARQRALATILHEASHGVLCRNKSLEKFLGAWASGYLIFQSWESYKNSHVHNHHNYLGDPNLDPDYIFFRESGVFDKQTRRSFVIEHFIRPMLFLSSASSMRYLIINRLIKSKNRKEAVYILCTQMIVAFAMGTVAGMRGYFIFWLLPYATTFQTLTWFIELSEHYPMVATADSNLTATRNRFSHAIEHFLTGMHGENYHLVHHLFPGIPHWHLKKAHEILMQDKRYAKVNSAFGGIFLSNNSKPSMWSRILFENRHTP</sequence>
<organism evidence="3 4">
    <name type="scientific">Bordetella genomosp. 1</name>
    <dbReference type="NCBI Taxonomy" id="1395607"/>
    <lineage>
        <taxon>Bacteria</taxon>
        <taxon>Pseudomonadati</taxon>
        <taxon>Pseudomonadota</taxon>
        <taxon>Betaproteobacteria</taxon>
        <taxon>Burkholderiales</taxon>
        <taxon>Alcaligenaceae</taxon>
        <taxon>Bordetella</taxon>
    </lineage>
</organism>
<evidence type="ECO:0000313" key="3">
    <source>
        <dbReference type="EMBL" id="OZI64248.1"/>
    </source>
</evidence>
<feature type="domain" description="Fatty acid desaturase" evidence="2">
    <location>
        <begin position="48"/>
        <end position="280"/>
    </location>
</feature>
<dbReference type="RefSeq" id="WP_094832221.1">
    <property type="nucleotide sequence ID" value="NZ_NEVR01000003.1"/>
</dbReference>
<keyword evidence="1" id="KW-0812">Transmembrane</keyword>
<dbReference type="PANTHER" id="PTHR19353">
    <property type="entry name" value="FATTY ACID DESATURASE 2"/>
    <property type="match status" value="1"/>
</dbReference>
<dbReference type="EMBL" id="NEVR01000003">
    <property type="protein sequence ID" value="OZI64248.1"/>
    <property type="molecule type" value="Genomic_DNA"/>
</dbReference>
<keyword evidence="1" id="KW-1133">Transmembrane helix</keyword>
<name>A0ABX4EYU1_9BORD</name>
<dbReference type="PANTHER" id="PTHR19353:SF19">
    <property type="entry name" value="DELTA(5) FATTY ACID DESATURASE C-RELATED"/>
    <property type="match status" value="1"/>
</dbReference>
<feature type="transmembrane region" description="Helical" evidence="1">
    <location>
        <begin position="21"/>
        <end position="42"/>
    </location>
</feature>
<accession>A0ABX4EYU1</accession>
<dbReference type="Proteomes" id="UP000216354">
    <property type="component" value="Unassembled WGS sequence"/>
</dbReference>
<keyword evidence="4" id="KW-1185">Reference proteome</keyword>
<reference evidence="3 4" key="1">
    <citation type="submission" date="2017-05" db="EMBL/GenBank/DDBJ databases">
        <title>Complete and WGS of Bordetella genogroups.</title>
        <authorList>
            <person name="Spilker T."/>
            <person name="Lipuma J."/>
        </authorList>
    </citation>
    <scope>NUCLEOTIDE SEQUENCE [LARGE SCALE GENOMIC DNA]</scope>
    <source>
        <strain evidence="3 4">AU9795</strain>
    </source>
</reference>
<dbReference type="InterPro" id="IPR012171">
    <property type="entry name" value="Fatty_acid_desaturase"/>
</dbReference>
<evidence type="ECO:0000256" key="1">
    <source>
        <dbReference type="SAM" id="Phobius"/>
    </source>
</evidence>
<dbReference type="NCBIfam" id="NF041365">
    <property type="entry name" value="GntB_guanitoxin"/>
    <property type="match status" value="1"/>
</dbReference>
<protein>
    <submittedName>
        <fullName evidence="3">Fatty acid desaturase</fullName>
    </submittedName>
</protein>
<evidence type="ECO:0000259" key="2">
    <source>
        <dbReference type="Pfam" id="PF00487"/>
    </source>
</evidence>
<feature type="transmembrane region" description="Helical" evidence="1">
    <location>
        <begin position="145"/>
        <end position="163"/>
    </location>
</feature>
<proteinExistence type="predicted"/>
<dbReference type="CDD" id="cd03510">
    <property type="entry name" value="Rhizobitoxine-FADS-like"/>
    <property type="match status" value="1"/>
</dbReference>
<keyword evidence="1" id="KW-0472">Membrane</keyword>
<comment type="caution">
    <text evidence="3">The sequence shown here is derived from an EMBL/GenBank/DDBJ whole genome shotgun (WGS) entry which is preliminary data.</text>
</comment>
<evidence type="ECO:0000313" key="4">
    <source>
        <dbReference type="Proteomes" id="UP000216354"/>
    </source>
</evidence>
<gene>
    <name evidence="3" type="ORF">CAL27_14660</name>
</gene>